<comment type="caution">
    <text evidence="2">The sequence shown here is derived from an EMBL/GenBank/DDBJ whole genome shotgun (WGS) entry which is preliminary data.</text>
</comment>
<dbReference type="EMBL" id="JABTTQ020000013">
    <property type="protein sequence ID" value="KAK6143498.1"/>
    <property type="molecule type" value="Genomic_DNA"/>
</dbReference>
<evidence type="ECO:0000256" key="1">
    <source>
        <dbReference type="SAM" id="MobiDB-lite"/>
    </source>
</evidence>
<evidence type="ECO:0000313" key="3">
    <source>
        <dbReference type="Proteomes" id="UP001318860"/>
    </source>
</evidence>
<keyword evidence="3" id="KW-1185">Reference proteome</keyword>
<reference evidence="2 3" key="1">
    <citation type="journal article" date="2021" name="Comput. Struct. Biotechnol. J.">
        <title>De novo genome assembly of the potent medicinal plant Rehmannia glutinosa using nanopore technology.</title>
        <authorList>
            <person name="Ma L."/>
            <person name="Dong C."/>
            <person name="Song C."/>
            <person name="Wang X."/>
            <person name="Zheng X."/>
            <person name="Niu Y."/>
            <person name="Chen S."/>
            <person name="Feng W."/>
        </authorList>
    </citation>
    <scope>NUCLEOTIDE SEQUENCE [LARGE SCALE GENOMIC DNA]</scope>
    <source>
        <strain evidence="2">DH-2019</strain>
    </source>
</reference>
<protein>
    <submittedName>
        <fullName evidence="2">Uncharacterized protein</fullName>
    </submittedName>
</protein>
<name>A0ABR0W763_REHGL</name>
<evidence type="ECO:0000313" key="2">
    <source>
        <dbReference type="EMBL" id="KAK6143498.1"/>
    </source>
</evidence>
<accession>A0ABR0W763</accession>
<feature type="compositionally biased region" description="Basic and acidic residues" evidence="1">
    <location>
        <begin position="90"/>
        <end position="121"/>
    </location>
</feature>
<sequence>MDSAVIESLKRFSLTEEEQERNKGRVLNSRVWNLDNQYLLLKDWDGHIERGCQARIEDLKNDKLSEWQYAEWIKPDDGLMHLRKANGQTERSKEKAPQESKNTDRGKSIEQVKKGKKKEAEDVNDQNPHELWQIEGNLHMKNMDHSPIFIPCPMSTEETAIAPEAMERNESNAIITPQILRKGKNTPEILPRMTMQLPRKWRPCEWEEESWRVEGGAN</sequence>
<dbReference type="Proteomes" id="UP001318860">
    <property type="component" value="Unassembled WGS sequence"/>
</dbReference>
<organism evidence="2 3">
    <name type="scientific">Rehmannia glutinosa</name>
    <name type="common">Chinese foxglove</name>
    <dbReference type="NCBI Taxonomy" id="99300"/>
    <lineage>
        <taxon>Eukaryota</taxon>
        <taxon>Viridiplantae</taxon>
        <taxon>Streptophyta</taxon>
        <taxon>Embryophyta</taxon>
        <taxon>Tracheophyta</taxon>
        <taxon>Spermatophyta</taxon>
        <taxon>Magnoliopsida</taxon>
        <taxon>eudicotyledons</taxon>
        <taxon>Gunneridae</taxon>
        <taxon>Pentapetalae</taxon>
        <taxon>asterids</taxon>
        <taxon>lamiids</taxon>
        <taxon>Lamiales</taxon>
        <taxon>Orobanchaceae</taxon>
        <taxon>Rehmannieae</taxon>
        <taxon>Rehmannia</taxon>
    </lineage>
</organism>
<gene>
    <name evidence="2" type="ORF">DH2020_023846</name>
</gene>
<feature type="region of interest" description="Disordered" evidence="1">
    <location>
        <begin position="86"/>
        <end position="127"/>
    </location>
</feature>
<proteinExistence type="predicted"/>